<evidence type="ECO:0000313" key="2">
    <source>
        <dbReference type="EMBL" id="UYZ10965.1"/>
    </source>
</evidence>
<name>A0A4Z1R0V6_9HYPH</name>
<evidence type="ECO:0000259" key="1">
    <source>
        <dbReference type="Pfam" id="PF24720"/>
    </source>
</evidence>
<keyword evidence="2" id="KW-0614">Plasmid</keyword>
<protein>
    <recommendedName>
        <fullName evidence="1">DUF7673 domain-containing protein</fullName>
    </recommendedName>
</protein>
<dbReference type="EMBL" id="CP109970">
    <property type="protein sequence ID" value="UYZ10965.1"/>
    <property type="molecule type" value="Genomic_DNA"/>
</dbReference>
<dbReference type="OrthoDB" id="7276762at2"/>
<dbReference type="InterPro" id="IPR056090">
    <property type="entry name" value="DUF7673"/>
</dbReference>
<dbReference type="AlphaFoldDB" id="A0A4Z1R0V6"/>
<dbReference type="Pfam" id="PF24720">
    <property type="entry name" value="DUF7673"/>
    <property type="match status" value="1"/>
</dbReference>
<geneLocation type="plasmid" evidence="2 3">
    <name>pAtCFBP5507a</name>
</geneLocation>
<sequence length="95" mass="10961">MEDRVRFALEKLLNVANSDTGQSARVANFLLAWWNAEVLGGFDLTDLANVDRDIAEDMVTIFTWLAHEEELFYPTDYRGEIEQILARWRPQAETA</sequence>
<reference evidence="2" key="1">
    <citation type="submission" date="2022-10" db="EMBL/GenBank/DDBJ databases">
        <title>Complete genome sequence of Agrobacterium salinitolerans CFBP5507.</title>
        <authorList>
            <person name="Tchabashvili S."/>
            <person name="Yen H.-C."/>
            <person name="Haryono M."/>
            <person name="Lin Y.-C."/>
            <person name="Lai E.-M."/>
            <person name="Kuo C.-H."/>
        </authorList>
    </citation>
    <scope>NUCLEOTIDE SEQUENCE</scope>
    <source>
        <strain evidence="2">CFBP5507</strain>
        <plasmid evidence="2">pAtCFBP5507a</plasmid>
    </source>
</reference>
<gene>
    <name evidence="2" type="ORF">CFBP5507_25985</name>
</gene>
<dbReference type="Proteomes" id="UP000298735">
    <property type="component" value="Plasmid pAtCFBP5507a"/>
</dbReference>
<proteinExistence type="predicted"/>
<feature type="domain" description="DUF7673" evidence="1">
    <location>
        <begin position="8"/>
        <end position="89"/>
    </location>
</feature>
<dbReference type="KEGG" id="asal:CFBP5507_25985"/>
<evidence type="ECO:0000313" key="3">
    <source>
        <dbReference type="Proteomes" id="UP000298735"/>
    </source>
</evidence>
<accession>A0A4Z1R0V6</accession>
<organism evidence="2 3">
    <name type="scientific">Agrobacterium salinitolerans</name>
    <dbReference type="NCBI Taxonomy" id="1183413"/>
    <lineage>
        <taxon>Bacteria</taxon>
        <taxon>Pseudomonadati</taxon>
        <taxon>Pseudomonadota</taxon>
        <taxon>Alphaproteobacteria</taxon>
        <taxon>Hyphomicrobiales</taxon>
        <taxon>Rhizobiaceae</taxon>
        <taxon>Rhizobium/Agrobacterium group</taxon>
        <taxon>Agrobacterium</taxon>
    </lineage>
</organism>
<dbReference type="RefSeq" id="WP_006313522.1">
    <property type="nucleotide sequence ID" value="NZ_CP109970.1"/>
</dbReference>